<proteinExistence type="predicted"/>
<dbReference type="WBParaSite" id="PS1159_v2.g17366.t1">
    <property type="protein sequence ID" value="PS1159_v2.g17366.t1"/>
    <property type="gene ID" value="PS1159_v2.g17366"/>
</dbReference>
<dbReference type="Proteomes" id="UP000887580">
    <property type="component" value="Unplaced"/>
</dbReference>
<evidence type="ECO:0000313" key="2">
    <source>
        <dbReference type="WBParaSite" id="PS1159_v2.g17366.t1"/>
    </source>
</evidence>
<reference evidence="2" key="1">
    <citation type="submission" date="2022-11" db="UniProtKB">
        <authorList>
            <consortium name="WormBaseParasite"/>
        </authorList>
    </citation>
    <scope>IDENTIFICATION</scope>
</reference>
<accession>A0AC35FGR1</accession>
<protein>
    <submittedName>
        <fullName evidence="2">Uncharacterized protein</fullName>
    </submittedName>
</protein>
<name>A0AC35FGR1_9BILA</name>
<evidence type="ECO:0000313" key="1">
    <source>
        <dbReference type="Proteomes" id="UP000887580"/>
    </source>
</evidence>
<organism evidence="1 2">
    <name type="scientific">Panagrolaimus sp. PS1159</name>
    <dbReference type="NCBI Taxonomy" id="55785"/>
    <lineage>
        <taxon>Eukaryota</taxon>
        <taxon>Metazoa</taxon>
        <taxon>Ecdysozoa</taxon>
        <taxon>Nematoda</taxon>
        <taxon>Chromadorea</taxon>
        <taxon>Rhabditida</taxon>
        <taxon>Tylenchina</taxon>
        <taxon>Panagrolaimomorpha</taxon>
        <taxon>Panagrolaimoidea</taxon>
        <taxon>Panagrolaimidae</taxon>
        <taxon>Panagrolaimus</taxon>
    </lineage>
</organism>
<sequence>MGMPGMQGYGNPFMNNPMMMSPYNGMPGVTQSPYGSMLGGYPSMMGLQSGGRLTAPVYGHKYIWYSKKFKDKYVLFF</sequence>